<dbReference type="InterPro" id="IPR039888">
    <property type="entry name" value="Melted-like"/>
</dbReference>
<name>A0A8C6AJR3_MONMO</name>
<keyword evidence="4" id="KW-1185">Reference proteome</keyword>
<dbReference type="GO" id="GO:0005886">
    <property type="term" value="C:plasma membrane"/>
    <property type="evidence" value="ECO:0007669"/>
    <property type="project" value="TreeGrafter"/>
</dbReference>
<keyword evidence="2" id="KW-0472">Membrane</keyword>
<accession>A0A8C6AJR3</accession>
<evidence type="ECO:0000313" key="4">
    <source>
        <dbReference type="Proteomes" id="UP000694561"/>
    </source>
</evidence>
<dbReference type="Ensembl" id="ENSMMNT00015002791.1">
    <property type="protein sequence ID" value="ENSMMNP00015002531.1"/>
    <property type="gene ID" value="ENSMMNG00015001888.1"/>
</dbReference>
<protein>
    <submittedName>
        <fullName evidence="3">Ventricular zone expressed PH domain containing 1</fullName>
    </submittedName>
</protein>
<organism evidence="3 4">
    <name type="scientific">Monodon monoceros</name>
    <name type="common">Narwhal</name>
    <name type="synonym">Ceratodon monodon</name>
    <dbReference type="NCBI Taxonomy" id="40151"/>
    <lineage>
        <taxon>Eukaryota</taxon>
        <taxon>Metazoa</taxon>
        <taxon>Chordata</taxon>
        <taxon>Craniata</taxon>
        <taxon>Vertebrata</taxon>
        <taxon>Euteleostomi</taxon>
        <taxon>Mammalia</taxon>
        <taxon>Eutheria</taxon>
        <taxon>Laurasiatheria</taxon>
        <taxon>Artiodactyla</taxon>
        <taxon>Whippomorpha</taxon>
        <taxon>Cetacea</taxon>
        <taxon>Odontoceti</taxon>
        <taxon>Monodontidae</taxon>
        <taxon>Monodon</taxon>
    </lineage>
</organism>
<sequence>MHQLFRLVLGQKDLSRAGDLFSLDDSEIEDSLTEALEQIKIISSSSDYQTNNNDQAVVEICITRITTAIRETESIEKHAKALVGLWDSCLEHNLRPSGKDEDTPHAKIASDIMSCILQNYNRPPVMALAIPIAVKFLHRGNKELCRNMSNYLSLAAITKADLLADHTEVIVKSILQGAAQMGPRSQGNHSIGDQSVFLSTHHKHDGLIAEVQLDLIWIPLCAIGKQDSFV</sequence>
<evidence type="ECO:0000313" key="3">
    <source>
        <dbReference type="Ensembl" id="ENSMMNP00015002531.1"/>
    </source>
</evidence>
<reference evidence="3" key="1">
    <citation type="submission" date="2025-08" db="UniProtKB">
        <authorList>
            <consortium name="Ensembl"/>
        </authorList>
    </citation>
    <scope>IDENTIFICATION</scope>
</reference>
<dbReference type="AlphaFoldDB" id="A0A8C6AJR3"/>
<dbReference type="PANTHER" id="PTHR21630:SF10">
    <property type="entry name" value="VENTRICULAR ZONE-EXPRESSED PH DOMAIN-CONTAINING PROTEIN HOMOLOG 1"/>
    <property type="match status" value="1"/>
</dbReference>
<dbReference type="GeneTree" id="ENSGT00390000018660"/>
<dbReference type="GO" id="GO:0010314">
    <property type="term" value="F:phosphatidylinositol-5-phosphate binding"/>
    <property type="evidence" value="ECO:0007669"/>
    <property type="project" value="TreeGrafter"/>
</dbReference>
<reference evidence="3" key="2">
    <citation type="submission" date="2025-09" db="UniProtKB">
        <authorList>
            <consortium name="Ensembl"/>
        </authorList>
    </citation>
    <scope>IDENTIFICATION</scope>
</reference>
<dbReference type="GO" id="GO:0009966">
    <property type="term" value="P:regulation of signal transduction"/>
    <property type="evidence" value="ECO:0007669"/>
    <property type="project" value="TreeGrafter"/>
</dbReference>
<gene>
    <name evidence="3" type="primary">VEPH1</name>
</gene>
<dbReference type="GO" id="GO:0012505">
    <property type="term" value="C:endomembrane system"/>
    <property type="evidence" value="ECO:0007669"/>
    <property type="project" value="UniProtKB-SubCell"/>
</dbReference>
<evidence type="ECO:0000256" key="2">
    <source>
        <dbReference type="ARBA" id="ARBA00023136"/>
    </source>
</evidence>
<evidence type="ECO:0000256" key="1">
    <source>
        <dbReference type="ARBA" id="ARBA00004184"/>
    </source>
</evidence>
<dbReference type="PANTHER" id="PTHR21630">
    <property type="entry name" value="VEPH-A/MELTED"/>
    <property type="match status" value="1"/>
</dbReference>
<dbReference type="Proteomes" id="UP000694561">
    <property type="component" value="Unplaced"/>
</dbReference>
<proteinExistence type="predicted"/>
<comment type="subcellular location">
    <subcellularLocation>
        <location evidence="1">Endomembrane system</location>
        <topology evidence="1">Peripheral membrane protein</topology>
    </subcellularLocation>
</comment>